<dbReference type="EC" id="2.2.1.1" evidence="5 12"/>
<comment type="cofactor">
    <cofactor evidence="2">
        <name>Co(2+)</name>
        <dbReference type="ChEBI" id="CHEBI:48828"/>
    </cofactor>
</comment>
<organism evidence="20 21">
    <name type="scientific">Asaia bogorensis</name>
    <dbReference type="NCBI Taxonomy" id="91915"/>
    <lineage>
        <taxon>Bacteria</taxon>
        <taxon>Pseudomonadati</taxon>
        <taxon>Pseudomonadota</taxon>
        <taxon>Alphaproteobacteria</taxon>
        <taxon>Acetobacterales</taxon>
        <taxon>Acetobacteraceae</taxon>
        <taxon>Asaia</taxon>
    </lineage>
</organism>
<evidence type="ECO:0000256" key="7">
    <source>
        <dbReference type="ARBA" id="ARBA00022723"/>
    </source>
</evidence>
<dbReference type="Pfam" id="PF22613">
    <property type="entry name" value="Transketolase_C_1"/>
    <property type="match status" value="1"/>
</dbReference>
<evidence type="ECO:0000259" key="19">
    <source>
        <dbReference type="SMART" id="SM00861"/>
    </source>
</evidence>
<feature type="site" description="Important for catalytic activity" evidence="17">
    <location>
        <position position="262"/>
    </location>
</feature>
<feature type="binding site" evidence="14">
    <location>
        <position position="470"/>
    </location>
    <ligand>
        <name>substrate</name>
    </ligand>
</feature>
<evidence type="ECO:0000256" key="12">
    <source>
        <dbReference type="NCBIfam" id="TIGR00232"/>
    </source>
</evidence>
<dbReference type="EMBL" id="CBLX010000004">
    <property type="protein sequence ID" value="CDG38764.1"/>
    <property type="molecule type" value="Genomic_DNA"/>
</dbReference>
<dbReference type="InterPro" id="IPR005478">
    <property type="entry name" value="Transketolase_bac-like"/>
</dbReference>
<feature type="binding site" evidence="16">
    <location>
        <position position="187"/>
    </location>
    <ligand>
        <name>Mg(2+)</name>
        <dbReference type="ChEBI" id="CHEBI:18420"/>
    </ligand>
</feature>
<comment type="catalytic activity">
    <reaction evidence="11 18">
        <text>D-sedoheptulose 7-phosphate + D-glyceraldehyde 3-phosphate = aldehydo-D-ribose 5-phosphate + D-xylulose 5-phosphate</text>
        <dbReference type="Rhea" id="RHEA:10508"/>
        <dbReference type="ChEBI" id="CHEBI:57483"/>
        <dbReference type="ChEBI" id="CHEBI:57737"/>
        <dbReference type="ChEBI" id="CHEBI:58273"/>
        <dbReference type="ChEBI" id="CHEBI:59776"/>
        <dbReference type="EC" id="2.2.1.1"/>
    </reaction>
</comment>
<dbReference type="RefSeq" id="WP_035443992.1">
    <property type="nucleotide sequence ID" value="NZ_CBLX010000004.1"/>
</dbReference>
<dbReference type="SMART" id="SM00861">
    <property type="entry name" value="Transket_pyr"/>
    <property type="match status" value="1"/>
</dbReference>
<evidence type="ECO:0000256" key="8">
    <source>
        <dbReference type="ARBA" id="ARBA00022837"/>
    </source>
</evidence>
<comment type="cofactor">
    <cofactor evidence="16">
        <name>Mg(2+)</name>
        <dbReference type="ChEBI" id="CHEBI:18420"/>
    </cofactor>
    <text evidence="16">Binds 1 Mg(2+) ion per subunit. Can also utilize other divalent metal cations, such as Ca(2+), Mn(2+) and Co(2+).</text>
</comment>
<comment type="cofactor">
    <cofactor evidence="18">
        <name>Mg(2+)</name>
        <dbReference type="ChEBI" id="CHEBI:18420"/>
    </cofactor>
    <cofactor evidence="18">
        <name>Ca(2+)</name>
        <dbReference type="ChEBI" id="CHEBI:29108"/>
    </cofactor>
    <cofactor evidence="18">
        <name>Mn(2+)</name>
        <dbReference type="ChEBI" id="CHEBI:29035"/>
    </cofactor>
    <cofactor evidence="18">
        <name>Co(2+)</name>
        <dbReference type="ChEBI" id="CHEBI:48828"/>
    </cofactor>
    <text evidence="18">Binds 1 Mg(2+) ion per subunit. Can also utilize other divalent metal cations, such as Ca(2+), Mn(2+) and Co(2+).</text>
</comment>
<comment type="cofactor">
    <cofactor evidence="15">
        <name>thiamine diphosphate</name>
        <dbReference type="ChEBI" id="CHEBI:58937"/>
    </cofactor>
    <text evidence="15">Binds 1 thiamine pyrophosphate per subunit. During the reaction, the substrate forms a covalent intermediate with the cofactor.</text>
</comment>
<dbReference type="NCBIfam" id="TIGR00232">
    <property type="entry name" value="tktlase_bact"/>
    <property type="match status" value="1"/>
</dbReference>
<evidence type="ECO:0000256" key="17">
    <source>
        <dbReference type="PIRSR" id="PIRSR605478-5"/>
    </source>
</evidence>
<feature type="binding site" evidence="15">
    <location>
        <position position="438"/>
    </location>
    <ligand>
        <name>thiamine diphosphate</name>
        <dbReference type="ChEBI" id="CHEBI:58937"/>
    </ligand>
</feature>
<feature type="binding site" evidence="15">
    <location>
        <position position="156"/>
    </location>
    <ligand>
        <name>thiamine diphosphate</name>
        <dbReference type="ChEBI" id="CHEBI:58937"/>
    </ligand>
</feature>
<dbReference type="InterPro" id="IPR009014">
    <property type="entry name" value="Transketo_C/PFOR_II"/>
</dbReference>
<dbReference type="InterPro" id="IPR033247">
    <property type="entry name" value="Transketolase_fam"/>
</dbReference>
<comment type="caution">
    <text evidence="20">The sequence shown here is derived from an EMBL/GenBank/DDBJ whole genome shotgun (WGS) entry which is preliminary data.</text>
</comment>
<feature type="binding site" evidence="14">
    <location>
        <position position="474"/>
    </location>
    <ligand>
        <name>substrate</name>
    </ligand>
</feature>
<dbReference type="PROSITE" id="PS00801">
    <property type="entry name" value="TRANSKETOLASE_1"/>
    <property type="match status" value="1"/>
</dbReference>
<evidence type="ECO:0000256" key="18">
    <source>
        <dbReference type="RuleBase" id="RU004996"/>
    </source>
</evidence>
<feature type="binding site" evidence="15">
    <location>
        <position position="262"/>
    </location>
    <ligand>
        <name>thiamine diphosphate</name>
        <dbReference type="ChEBI" id="CHEBI:58937"/>
    </ligand>
</feature>
<dbReference type="CDD" id="cd07033">
    <property type="entry name" value="TPP_PYR_DXS_TK_like"/>
    <property type="match status" value="1"/>
</dbReference>
<feature type="domain" description="Transketolase-like pyrimidine-binding" evidence="19">
    <location>
        <begin position="356"/>
        <end position="526"/>
    </location>
</feature>
<feature type="binding site" evidence="14">
    <location>
        <position position="262"/>
    </location>
    <ligand>
        <name>substrate</name>
    </ligand>
</feature>
<evidence type="ECO:0000256" key="14">
    <source>
        <dbReference type="PIRSR" id="PIRSR605478-2"/>
    </source>
</evidence>
<feature type="binding site" evidence="16">
    <location>
        <position position="155"/>
    </location>
    <ligand>
        <name>Mg(2+)</name>
        <dbReference type="ChEBI" id="CHEBI:18420"/>
    </ligand>
</feature>
<dbReference type="FunFam" id="3.40.50.920:FF:000003">
    <property type="entry name" value="Transketolase"/>
    <property type="match status" value="1"/>
</dbReference>
<keyword evidence="8 18" id="KW-0106">Calcium</keyword>
<feature type="binding site" evidence="14">
    <location>
        <position position="521"/>
    </location>
    <ligand>
        <name>substrate</name>
    </ligand>
</feature>
<dbReference type="Proteomes" id="UP000027583">
    <property type="component" value="Unassembled WGS sequence"/>
</dbReference>
<evidence type="ECO:0000256" key="10">
    <source>
        <dbReference type="ARBA" id="ARBA00023052"/>
    </source>
</evidence>
<evidence type="ECO:0000256" key="16">
    <source>
        <dbReference type="PIRSR" id="PIRSR605478-4"/>
    </source>
</evidence>
<feature type="binding site" evidence="16">
    <location>
        <position position="185"/>
    </location>
    <ligand>
        <name>Mg(2+)</name>
        <dbReference type="ChEBI" id="CHEBI:18420"/>
    </ligand>
</feature>
<feature type="active site" description="Proton donor" evidence="13">
    <location>
        <position position="412"/>
    </location>
</feature>
<evidence type="ECO:0000256" key="3">
    <source>
        <dbReference type="ARBA" id="ARBA00007131"/>
    </source>
</evidence>
<dbReference type="PANTHER" id="PTHR43522">
    <property type="entry name" value="TRANSKETOLASE"/>
    <property type="match status" value="1"/>
</dbReference>
<keyword evidence="6 18" id="KW-0808">Transferase</keyword>
<dbReference type="InterPro" id="IPR049557">
    <property type="entry name" value="Transketolase_CS"/>
</dbReference>
<dbReference type="SUPFAM" id="SSF52518">
    <property type="entry name" value="Thiamin diphosphate-binding fold (THDP-binding)"/>
    <property type="match status" value="2"/>
</dbReference>
<feature type="binding site" evidence="15">
    <location>
        <position position="66"/>
    </location>
    <ligand>
        <name>thiamine diphosphate</name>
        <dbReference type="ChEBI" id="CHEBI:58937"/>
    </ligand>
</feature>
<name>A0A060QCB9_9PROT</name>
<comment type="similarity">
    <text evidence="3 18">Belongs to the transketolase family.</text>
</comment>
<sequence>MTTRKQRANAIRILAIDAIFKAQSGHPGTPMGMADISEVLWRDVMRYNPANPGWCNRDRFVYSNGHGSMLLYALLHLSGFDLTIEDIRQFRQLHSRTPGHPEFGYAPGIETTTGPLGQGIANAVGMALAEKTLAAQFNRPGLPIVDHHTYAYVGEGCLMEGISHEACALAGTLGLGKLITLYDRNMVTNDGPIDGVYTDDTRKRFEAYDWQVIGEIDGHDPDAVLSALNAARAETTRPSLIICRTTIGQGCSEGYAGTNKVHGGVLPADEIARIRERLDWASPAFEIPDAIYRDWDHRPAGEVAEAAWNDLFSRYRDAYPDLAAEFTRRQAGAFPADWATLSREFVATLQAAPRDIPSRKASQNAIEAFAPHLPEMFGGCADITPSCLTRWSGSSSVCFDAAGNYVDYGVREFGMVAMANGIALHGGLIPYTATFLMFMEYARNAVRIAALMKQRQILVYTHDSIGLGEDGPTHQPVEQLASLRQTPNMVTWRPCDQVETAIAWVSALERRDGPTAFSLSRLPLKQHSRSEEQLRNAWRGGYILSDCAGIPDLILIATGSEVTLAMDSATLLRNRNLAVRVVSLPSPETFDAQDADYRESVLPDGVRTRLAIEAASTMYWSRYVGLDGDVVGMTGFGESGPAQDLFRHFGFTTANVVTRAEALLARHARRRSA</sequence>
<dbReference type="FunFam" id="3.40.50.970:FF:000004">
    <property type="entry name" value="Transketolase"/>
    <property type="match status" value="1"/>
</dbReference>
<protein>
    <recommendedName>
        <fullName evidence="5 12">Transketolase</fullName>
        <ecNumber evidence="5 12">2.2.1.1</ecNumber>
    </recommendedName>
</protein>
<dbReference type="GO" id="GO:0009052">
    <property type="term" value="P:pentose-phosphate shunt, non-oxidative branch"/>
    <property type="evidence" value="ECO:0007669"/>
    <property type="project" value="UniProtKB-ARBA"/>
</dbReference>
<dbReference type="Pfam" id="PF02779">
    <property type="entry name" value="Transket_pyr"/>
    <property type="match status" value="1"/>
</dbReference>
<dbReference type="InterPro" id="IPR005474">
    <property type="entry name" value="Transketolase_N"/>
</dbReference>
<dbReference type="Pfam" id="PF00456">
    <property type="entry name" value="Transketolase_N"/>
    <property type="match status" value="1"/>
</dbReference>
<dbReference type="Gene3D" id="3.40.50.920">
    <property type="match status" value="1"/>
</dbReference>
<feature type="binding site" evidence="14">
    <location>
        <position position="359"/>
    </location>
    <ligand>
        <name>substrate</name>
    </ligand>
</feature>
<proteinExistence type="inferred from homology"/>
<dbReference type="FunFam" id="3.40.50.970:FF:000003">
    <property type="entry name" value="Transketolase"/>
    <property type="match status" value="1"/>
</dbReference>
<evidence type="ECO:0000256" key="6">
    <source>
        <dbReference type="ARBA" id="ARBA00022679"/>
    </source>
</evidence>
<feature type="site" description="Important for catalytic activity" evidence="17">
    <location>
        <position position="26"/>
    </location>
</feature>
<evidence type="ECO:0000256" key="2">
    <source>
        <dbReference type="ARBA" id="ARBA00001941"/>
    </source>
</evidence>
<dbReference type="eggNOG" id="COG0021">
    <property type="taxonomic scope" value="Bacteria"/>
</dbReference>
<dbReference type="Gene3D" id="3.40.50.970">
    <property type="match status" value="2"/>
</dbReference>
<dbReference type="AlphaFoldDB" id="A0A060QCB9"/>
<dbReference type="InterPro" id="IPR055152">
    <property type="entry name" value="Transketolase-like_C_2"/>
</dbReference>
<feature type="binding site" evidence="14">
    <location>
        <position position="462"/>
    </location>
    <ligand>
        <name>substrate</name>
    </ligand>
</feature>
<comment type="function">
    <text evidence="18">Catalyzes the transfer of a two-carbon ketol group from a ketose donor to an aldose acceptor, via a covalent intermediate with the cofactor thiamine pyrophosphate.</text>
</comment>
<feature type="binding site" evidence="14">
    <location>
        <position position="386"/>
    </location>
    <ligand>
        <name>substrate</name>
    </ligand>
</feature>
<evidence type="ECO:0000256" key="1">
    <source>
        <dbReference type="ARBA" id="ARBA00001913"/>
    </source>
</evidence>
<dbReference type="SUPFAM" id="SSF52922">
    <property type="entry name" value="TK C-terminal domain-like"/>
    <property type="match status" value="1"/>
</dbReference>
<keyword evidence="7 16" id="KW-0479">Metal-binding</keyword>
<dbReference type="PROSITE" id="PS00802">
    <property type="entry name" value="TRANSKETOLASE_2"/>
    <property type="match status" value="1"/>
</dbReference>
<dbReference type="InterPro" id="IPR005475">
    <property type="entry name" value="Transketolase-like_Pyr-bd"/>
</dbReference>
<dbReference type="CDD" id="cd02012">
    <property type="entry name" value="TPP_TK"/>
    <property type="match status" value="1"/>
</dbReference>
<dbReference type="InterPro" id="IPR020826">
    <property type="entry name" value="Transketolase_BS"/>
</dbReference>
<accession>A0A060QCB9</accession>
<gene>
    <name evidence="20" type="ORF">ASAP_0719</name>
</gene>
<dbReference type="GO" id="GO:0046872">
    <property type="term" value="F:metal ion binding"/>
    <property type="evidence" value="ECO:0007669"/>
    <property type="project" value="UniProtKB-KW"/>
</dbReference>
<evidence type="ECO:0000256" key="9">
    <source>
        <dbReference type="ARBA" id="ARBA00022842"/>
    </source>
</evidence>
<evidence type="ECO:0000256" key="15">
    <source>
        <dbReference type="PIRSR" id="PIRSR605478-3"/>
    </source>
</evidence>
<evidence type="ECO:0000313" key="21">
    <source>
        <dbReference type="Proteomes" id="UP000027583"/>
    </source>
</evidence>
<evidence type="ECO:0000256" key="11">
    <source>
        <dbReference type="ARBA" id="ARBA00049473"/>
    </source>
</evidence>
<feature type="binding site" evidence="14">
    <location>
        <position position="26"/>
    </location>
    <ligand>
        <name>substrate</name>
    </ligand>
</feature>
<evidence type="ECO:0000313" key="20">
    <source>
        <dbReference type="EMBL" id="CDG38764.1"/>
    </source>
</evidence>
<dbReference type="GO" id="GO:0005829">
    <property type="term" value="C:cytosol"/>
    <property type="evidence" value="ECO:0007669"/>
    <property type="project" value="TreeGrafter"/>
</dbReference>
<keyword evidence="10 15" id="KW-0786">Thiamine pyrophosphate</keyword>
<keyword evidence="9 16" id="KW-0460">Magnesium</keyword>
<evidence type="ECO:0000256" key="5">
    <source>
        <dbReference type="ARBA" id="ARBA00013152"/>
    </source>
</evidence>
<evidence type="ECO:0000256" key="4">
    <source>
        <dbReference type="ARBA" id="ARBA00011738"/>
    </source>
</evidence>
<evidence type="ECO:0000256" key="13">
    <source>
        <dbReference type="PIRSR" id="PIRSR605478-1"/>
    </source>
</evidence>
<feature type="binding site" evidence="15">
    <location>
        <position position="185"/>
    </location>
    <ligand>
        <name>thiamine diphosphate</name>
        <dbReference type="ChEBI" id="CHEBI:58937"/>
    </ligand>
</feature>
<feature type="binding site" evidence="15">
    <location>
        <begin position="114"/>
        <end position="116"/>
    </location>
    <ligand>
        <name>thiamine diphosphate</name>
        <dbReference type="ChEBI" id="CHEBI:58937"/>
    </ligand>
</feature>
<comment type="subunit">
    <text evidence="4 18">Homodimer.</text>
</comment>
<dbReference type="PANTHER" id="PTHR43522:SF2">
    <property type="entry name" value="TRANSKETOLASE 1-RELATED"/>
    <property type="match status" value="1"/>
</dbReference>
<dbReference type="GO" id="GO:0004802">
    <property type="term" value="F:transketolase activity"/>
    <property type="evidence" value="ECO:0007669"/>
    <property type="project" value="UniProtKB-UniRule"/>
</dbReference>
<comment type="cofactor">
    <cofactor evidence="1">
        <name>Ca(2+)</name>
        <dbReference type="ChEBI" id="CHEBI:29108"/>
    </cofactor>
</comment>
<reference evidence="20 21" key="2">
    <citation type="journal article" date="2014" name="PLoS ONE">
        <title>Evolution of mitochondria reconstructed from the energy metabolism of living bacteria.</title>
        <authorList>
            <person name="Degli Esposti M."/>
            <person name="Chouaia B."/>
            <person name="Comandatore F."/>
            <person name="Crotti E."/>
            <person name="Sassera D."/>
            <person name="Lievens P.M."/>
            <person name="Daffonchio D."/>
            <person name="Bandi C."/>
        </authorList>
    </citation>
    <scope>NUCLEOTIDE SEQUENCE [LARGE SCALE GENOMIC DNA]</scope>
    <source>
        <strain evidence="20 21">SF2.1</strain>
    </source>
</reference>
<dbReference type="InterPro" id="IPR029061">
    <property type="entry name" value="THDP-binding"/>
</dbReference>
<reference evidence="20 21" key="1">
    <citation type="journal article" date="2014" name="Genome Biol. Evol.">
        <title>Acetic acid bacteria genomes reveal functional traits for adaptation to life in insect guts.</title>
        <authorList>
            <person name="Chouaia B."/>
            <person name="Gaiarsa S."/>
            <person name="Crotti E."/>
            <person name="Comandatore F."/>
            <person name="Degli Esposti M."/>
            <person name="Ricci I."/>
            <person name="Alma A."/>
            <person name="Favia G."/>
            <person name="Bandi C."/>
            <person name="Daffonchio D."/>
        </authorList>
    </citation>
    <scope>NUCLEOTIDE SEQUENCE [LARGE SCALE GENOMIC DNA]</scope>
    <source>
        <strain evidence="20 21">SF2.1</strain>
    </source>
</reference>